<gene>
    <name evidence="1" type="ORF">UFOVP257_138</name>
</gene>
<dbReference type="EMBL" id="LR796274">
    <property type="protein sequence ID" value="CAB4133329.1"/>
    <property type="molecule type" value="Genomic_DNA"/>
</dbReference>
<protein>
    <submittedName>
        <fullName evidence="1">Uncharacterized protein</fullName>
    </submittedName>
</protein>
<name>A0A6J5LNR1_9CAUD</name>
<organism evidence="1">
    <name type="scientific">uncultured Caudovirales phage</name>
    <dbReference type="NCBI Taxonomy" id="2100421"/>
    <lineage>
        <taxon>Viruses</taxon>
        <taxon>Duplodnaviria</taxon>
        <taxon>Heunggongvirae</taxon>
        <taxon>Uroviricota</taxon>
        <taxon>Caudoviricetes</taxon>
        <taxon>Peduoviridae</taxon>
        <taxon>Maltschvirus</taxon>
        <taxon>Maltschvirus maltsch</taxon>
    </lineage>
</organism>
<proteinExistence type="predicted"/>
<evidence type="ECO:0000313" key="1">
    <source>
        <dbReference type="EMBL" id="CAB4133329.1"/>
    </source>
</evidence>
<accession>A0A6J5LNR1</accession>
<sequence length="131" mass="13438">MAIGQTRSAGYAYTGAVGTLNGTSGAQVGNSLKFYKVQVQDNSNSNIDLQSEDDAVNELFEIIMLQFPQGILAYSSPAANTGLIYVITDGVNAPAASVIQTSIRALGATVGANGVDVRGTDVTDGTSFTVA</sequence>
<reference evidence="1" key="1">
    <citation type="submission" date="2020-04" db="EMBL/GenBank/DDBJ databases">
        <authorList>
            <person name="Chiriac C."/>
            <person name="Salcher M."/>
            <person name="Ghai R."/>
            <person name="Kavagutti S V."/>
        </authorList>
    </citation>
    <scope>NUCLEOTIDE SEQUENCE</scope>
</reference>